<comment type="caution">
    <text evidence="1">The sequence shown here is derived from an EMBL/GenBank/DDBJ whole genome shotgun (WGS) entry which is preliminary data.</text>
</comment>
<name>A0ABS5BTD0_9BACT</name>
<reference evidence="1 2" key="1">
    <citation type="submission" date="2021-04" db="EMBL/GenBank/DDBJ databases">
        <authorList>
            <person name="Ivanova A."/>
        </authorList>
    </citation>
    <scope>NUCLEOTIDE SEQUENCE [LARGE SCALE GENOMIC DNA]</scope>
    <source>
        <strain evidence="1 2">G18</strain>
    </source>
</reference>
<proteinExistence type="predicted"/>
<dbReference type="EMBL" id="JAGKQQ010000001">
    <property type="protein sequence ID" value="MBP3956925.1"/>
    <property type="molecule type" value="Genomic_DNA"/>
</dbReference>
<keyword evidence="2" id="KW-1185">Reference proteome</keyword>
<accession>A0ABS5BTD0</accession>
<dbReference type="RefSeq" id="WP_210655505.1">
    <property type="nucleotide sequence ID" value="NZ_JAGKQQ010000001.1"/>
</dbReference>
<gene>
    <name evidence="1" type="ORF">J8F10_16765</name>
</gene>
<organism evidence="1 2">
    <name type="scientific">Gemmata palustris</name>
    <dbReference type="NCBI Taxonomy" id="2822762"/>
    <lineage>
        <taxon>Bacteria</taxon>
        <taxon>Pseudomonadati</taxon>
        <taxon>Planctomycetota</taxon>
        <taxon>Planctomycetia</taxon>
        <taxon>Gemmatales</taxon>
        <taxon>Gemmataceae</taxon>
        <taxon>Gemmata</taxon>
    </lineage>
</organism>
<protein>
    <submittedName>
        <fullName evidence="1">Uncharacterized protein</fullName>
    </submittedName>
</protein>
<evidence type="ECO:0000313" key="2">
    <source>
        <dbReference type="Proteomes" id="UP000676565"/>
    </source>
</evidence>
<dbReference type="Proteomes" id="UP000676565">
    <property type="component" value="Unassembled WGS sequence"/>
</dbReference>
<sequence>MRAVTIVERVGRRSQGAEEMVRGLTTSRSLVTSAASYPFVTRFLVWFAWNTGPGQTRHVEWASPDIGQ</sequence>
<evidence type="ECO:0000313" key="1">
    <source>
        <dbReference type="EMBL" id="MBP3956925.1"/>
    </source>
</evidence>